<evidence type="ECO:0000256" key="1">
    <source>
        <dbReference type="ARBA" id="ARBA00022679"/>
    </source>
</evidence>
<reference evidence="2 3" key="1">
    <citation type="submission" date="2019-02" db="EMBL/GenBank/DDBJ databases">
        <title>Deep-cultivation of Planctomycetes and their phenomic and genomic characterization uncovers novel biology.</title>
        <authorList>
            <person name="Wiegand S."/>
            <person name="Jogler M."/>
            <person name="Boedeker C."/>
            <person name="Pinto D."/>
            <person name="Vollmers J."/>
            <person name="Rivas-Marin E."/>
            <person name="Kohn T."/>
            <person name="Peeters S.H."/>
            <person name="Heuer A."/>
            <person name="Rast P."/>
            <person name="Oberbeckmann S."/>
            <person name="Bunk B."/>
            <person name="Jeske O."/>
            <person name="Meyerdierks A."/>
            <person name="Storesund J.E."/>
            <person name="Kallscheuer N."/>
            <person name="Luecker S."/>
            <person name="Lage O.M."/>
            <person name="Pohl T."/>
            <person name="Merkel B.J."/>
            <person name="Hornburger P."/>
            <person name="Mueller R.-W."/>
            <person name="Bruemmer F."/>
            <person name="Labrenz M."/>
            <person name="Spormann A.M."/>
            <person name="Op den Camp H."/>
            <person name="Overmann J."/>
            <person name="Amann R."/>
            <person name="Jetten M.S.M."/>
            <person name="Mascher T."/>
            <person name="Medema M.H."/>
            <person name="Devos D.P."/>
            <person name="Kaster A.-K."/>
            <person name="Ovreas L."/>
            <person name="Rohde M."/>
            <person name="Galperin M.Y."/>
            <person name="Jogler C."/>
        </authorList>
    </citation>
    <scope>NUCLEOTIDE SEQUENCE [LARGE SCALE GENOMIC DNA]</scope>
    <source>
        <strain evidence="2 3">Pan265</strain>
    </source>
</reference>
<evidence type="ECO:0000313" key="2">
    <source>
        <dbReference type="EMBL" id="QDU70309.1"/>
    </source>
</evidence>
<protein>
    <submittedName>
        <fullName evidence="2">GDP-mannose-dependent alpha-(1-6)-phosphatidylinositol monomannoside mannosyltransferase</fullName>
    </submittedName>
</protein>
<dbReference type="CDD" id="cd03801">
    <property type="entry name" value="GT4_PimA-like"/>
    <property type="match status" value="1"/>
</dbReference>
<accession>A0A518BTL9</accession>
<dbReference type="Gene3D" id="3.40.50.2000">
    <property type="entry name" value="Glycogen Phosphorylase B"/>
    <property type="match status" value="1"/>
</dbReference>
<proteinExistence type="predicted"/>
<dbReference type="PANTHER" id="PTHR46401">
    <property type="entry name" value="GLYCOSYLTRANSFERASE WBBK-RELATED"/>
    <property type="match status" value="1"/>
</dbReference>
<keyword evidence="3" id="KW-1185">Reference proteome</keyword>
<gene>
    <name evidence="2" type="primary">pimB_1</name>
    <name evidence="2" type="ORF">Pan265_01320</name>
</gene>
<dbReference type="KEGG" id="mcad:Pan265_01320"/>
<dbReference type="EMBL" id="CP036280">
    <property type="protein sequence ID" value="QDU70309.1"/>
    <property type="molecule type" value="Genomic_DNA"/>
</dbReference>
<dbReference type="Gene3D" id="3.40.50.11090">
    <property type="match status" value="1"/>
</dbReference>
<organism evidence="2 3">
    <name type="scientific">Mucisphaera calidilacus</name>
    <dbReference type="NCBI Taxonomy" id="2527982"/>
    <lineage>
        <taxon>Bacteria</taxon>
        <taxon>Pseudomonadati</taxon>
        <taxon>Planctomycetota</taxon>
        <taxon>Phycisphaerae</taxon>
        <taxon>Phycisphaerales</taxon>
        <taxon>Phycisphaeraceae</taxon>
        <taxon>Mucisphaera</taxon>
    </lineage>
</organism>
<evidence type="ECO:0000313" key="3">
    <source>
        <dbReference type="Proteomes" id="UP000320386"/>
    </source>
</evidence>
<dbReference type="RefSeq" id="WP_236254523.1">
    <property type="nucleotide sequence ID" value="NZ_CP036280.1"/>
</dbReference>
<dbReference type="GO" id="GO:0016757">
    <property type="term" value="F:glycosyltransferase activity"/>
    <property type="evidence" value="ECO:0007669"/>
    <property type="project" value="UniProtKB-KW"/>
</dbReference>
<dbReference type="Proteomes" id="UP000320386">
    <property type="component" value="Chromosome"/>
</dbReference>
<dbReference type="SUPFAM" id="SSF53756">
    <property type="entry name" value="UDP-Glycosyltransferase/glycogen phosphorylase"/>
    <property type="match status" value="1"/>
</dbReference>
<dbReference type="GO" id="GO:0009103">
    <property type="term" value="P:lipopolysaccharide biosynthetic process"/>
    <property type="evidence" value="ECO:0007669"/>
    <property type="project" value="TreeGrafter"/>
</dbReference>
<name>A0A518BTL9_9BACT</name>
<dbReference type="PANTHER" id="PTHR46401:SF2">
    <property type="entry name" value="GLYCOSYLTRANSFERASE WBBK-RELATED"/>
    <property type="match status" value="1"/>
</dbReference>
<keyword evidence="1 2" id="KW-0808">Transferase</keyword>
<dbReference type="AlphaFoldDB" id="A0A518BTL9"/>
<sequence length="358" mass="39479">MKPLRITFLLPHAGLSGGIRVVAIYAQHLQQRGHSVTIVSTPLPTPTLKQRLAAACRGHWLPRKTPHGPSHLDNLDLDWRILDTLRPITNKDVPDADVVVATWWETADWMMNLHPDKGTPVYFCQGFKETDSPGLEATYHLPIPKITVSQWVADNLRSINNDHPITIIPNAVDTQRFARNTSTPRNPLQLGMVYAHVSIKGCDIALDACERVRRSGLPVTLTTFGNDRIDPDTIQPWQTHTTQPPQQDIPSLYAASHAWLFPSRAEGFGLPILEAMACRTPVIGTPAGAAPELIGQGGGILVPHEDPQAMADAILRICNMPDHEWQAMADAAYQTATSYTWDDATDRFEQALATAARS</sequence>
<keyword evidence="2" id="KW-0328">Glycosyltransferase</keyword>
<dbReference type="Pfam" id="PF13692">
    <property type="entry name" value="Glyco_trans_1_4"/>
    <property type="match status" value="1"/>
</dbReference>